<accession>A0A131ZBV0</accession>
<evidence type="ECO:0000313" key="2">
    <source>
        <dbReference type="EMBL" id="JAP88285.1"/>
    </source>
</evidence>
<evidence type="ECO:0000256" key="1">
    <source>
        <dbReference type="SAM" id="MobiDB-lite"/>
    </source>
</evidence>
<name>A0A131ZBV0_RHIAP</name>
<proteinExistence type="predicted"/>
<dbReference type="EMBL" id="GEDV01000272">
    <property type="protein sequence ID" value="JAP88285.1"/>
    <property type="molecule type" value="Transcribed_RNA"/>
</dbReference>
<feature type="non-terminal residue" evidence="2">
    <location>
        <position position="224"/>
    </location>
</feature>
<feature type="compositionally biased region" description="Pro residues" evidence="1">
    <location>
        <begin position="1"/>
        <end position="10"/>
    </location>
</feature>
<feature type="non-terminal residue" evidence="2">
    <location>
        <position position="1"/>
    </location>
</feature>
<protein>
    <submittedName>
        <fullName evidence="2">MFS transporter, OCT family, solute carrier family 22 (Organic cation transporter), member 4/5</fullName>
    </submittedName>
</protein>
<organism evidence="2">
    <name type="scientific">Rhipicephalus appendiculatus</name>
    <name type="common">Brown ear tick</name>
    <dbReference type="NCBI Taxonomy" id="34631"/>
    <lineage>
        <taxon>Eukaryota</taxon>
        <taxon>Metazoa</taxon>
        <taxon>Ecdysozoa</taxon>
        <taxon>Arthropoda</taxon>
        <taxon>Chelicerata</taxon>
        <taxon>Arachnida</taxon>
        <taxon>Acari</taxon>
        <taxon>Parasitiformes</taxon>
        <taxon>Ixodida</taxon>
        <taxon>Ixodoidea</taxon>
        <taxon>Ixodidae</taxon>
        <taxon>Rhipicephalinae</taxon>
        <taxon>Rhipicephalus</taxon>
        <taxon>Rhipicephalus</taxon>
    </lineage>
</organism>
<dbReference type="AlphaFoldDB" id="A0A131ZBV0"/>
<sequence length="224" mass="24504">AKETSVPPPSFFLFSEETPNPLPDPSPGKSSHAFNDTKPFATSISRRLTRPDGNTTQLLNNMDICDVIGDDGKFQKNVFWFDLARGTFMGLHLVVSSFFVPEVDYWCGSNSASSVTGNTTSLVSEGSSWNLSRDSRHLVEEGDLGRSACSRTLTTTAAVGDNRSFVPEVVTTTVSCETWNYGNSFAGRTLVQEWDLVCERAWMRSLVQSSLMTGMFIGSLICSA</sequence>
<feature type="region of interest" description="Disordered" evidence="1">
    <location>
        <begin position="1"/>
        <end position="35"/>
    </location>
</feature>
<reference evidence="2" key="1">
    <citation type="journal article" date="2016" name="Ticks Tick Borne Dis.">
        <title>De novo assembly and annotation of the salivary gland transcriptome of Rhipicephalus appendiculatus male and female ticks during blood feeding.</title>
        <authorList>
            <person name="de Castro M.H."/>
            <person name="de Klerk D."/>
            <person name="Pienaar R."/>
            <person name="Latif A.A."/>
            <person name="Rees D.J."/>
            <person name="Mans B.J."/>
        </authorList>
    </citation>
    <scope>NUCLEOTIDE SEQUENCE</scope>
    <source>
        <tissue evidence="2">Salivary glands</tissue>
    </source>
</reference>